<protein>
    <submittedName>
        <fullName evidence="1">Uncharacterized protein</fullName>
    </submittedName>
</protein>
<dbReference type="EMBL" id="QRVA01000023">
    <property type="protein sequence ID" value="RGS14807.1"/>
    <property type="molecule type" value="Genomic_DNA"/>
</dbReference>
<proteinExistence type="predicted"/>
<dbReference type="RefSeq" id="WP_117587414.1">
    <property type="nucleotide sequence ID" value="NZ_QRVA01000023.1"/>
</dbReference>
<dbReference type="AlphaFoldDB" id="A0A3E5DYS4"/>
<sequence>MINKDYLYTTVWDDLSTVILERNSLYLYAHDPEERSRYCASVLQTNNSDSIFLELSLNDQDQATLIDTGESFSLSSKNAVTGFVRRYNPTIVYLEVTGMSCRLIAPILRYAIEEKICIKVVYSEPKQYRLPEFKNVGLNKDLSETVDGINPLPGFVTLVHSRTEPLFVVLLGFEGGRFNYLLSNKQPSYEKIHPVIGVPGYRIDYPYETYWGNRYSLEMTKAWEHVTYAEANSIVDSYLTLGRISSRNRNPNMIVAPIGTKPHAIGAILYAIKNPLKVELLYDNPKRSVHRTDGIGKILVCDISKLYNEN</sequence>
<gene>
    <name evidence="1" type="ORF">DWY11_09710</name>
</gene>
<dbReference type="Proteomes" id="UP000283872">
    <property type="component" value="Unassembled WGS sequence"/>
</dbReference>
<accession>A0A3E5DYS4</accession>
<reference evidence="1 2" key="1">
    <citation type="submission" date="2018-08" db="EMBL/GenBank/DDBJ databases">
        <title>A genome reference for cultivated species of the human gut microbiota.</title>
        <authorList>
            <person name="Zou Y."/>
            <person name="Xue W."/>
            <person name="Luo G."/>
        </authorList>
    </citation>
    <scope>NUCLEOTIDE SEQUENCE [LARGE SCALE GENOMIC DNA]</scope>
    <source>
        <strain evidence="1 2">AF24-12</strain>
    </source>
</reference>
<evidence type="ECO:0000313" key="1">
    <source>
        <dbReference type="EMBL" id="RGS14807.1"/>
    </source>
</evidence>
<name>A0A3E5DYS4_9BACT</name>
<evidence type="ECO:0000313" key="2">
    <source>
        <dbReference type="Proteomes" id="UP000283872"/>
    </source>
</evidence>
<comment type="caution">
    <text evidence="1">The sequence shown here is derived from an EMBL/GenBank/DDBJ whole genome shotgun (WGS) entry which is preliminary data.</text>
</comment>
<organism evidence="1 2">
    <name type="scientific">Segatella copri</name>
    <dbReference type="NCBI Taxonomy" id="165179"/>
    <lineage>
        <taxon>Bacteria</taxon>
        <taxon>Pseudomonadati</taxon>
        <taxon>Bacteroidota</taxon>
        <taxon>Bacteroidia</taxon>
        <taxon>Bacteroidales</taxon>
        <taxon>Prevotellaceae</taxon>
        <taxon>Segatella</taxon>
    </lineage>
</organism>